<evidence type="ECO:0000256" key="1">
    <source>
        <dbReference type="ARBA" id="ARBA00022676"/>
    </source>
</evidence>
<dbReference type="EMBL" id="JAUSQU010000003">
    <property type="protein sequence ID" value="MDP9850380.1"/>
    <property type="molecule type" value="Genomic_DNA"/>
</dbReference>
<dbReference type="Gene3D" id="3.40.50.2000">
    <property type="entry name" value="Glycogen Phosphorylase B"/>
    <property type="match status" value="1"/>
</dbReference>
<feature type="domain" description="Glycosyltransferase subfamily 4-like N-terminal" evidence="3">
    <location>
        <begin position="18"/>
        <end position="147"/>
    </location>
</feature>
<sequence length="418" mass="44973">MIVFIAVAYASRHPSEAERILDPLMAGLRQLGHRCLVVAAGPPQVGDEERGVIRLRSLQLPYSPTVKSLLASLSDPARVVAEVRRHLIRRGADIVVYSDPEWGLGYLHPVVAGIRPVLMLHRMPPNRASRWQRALASAGAVCVTSSHLVGQGRAHLWDTAAWCTMPLPLALVPQRQPVPHSRREYLRTAGPIRIIADPAAGLAKVLEVVPEDFDRSIEVTFVEPDIEARTRADAASRRRAEAACKVLTRRRPQILMMPPLRWGQAPAFLAEAAATIALPGVPADFCRAGATAQVVGTPVISVSADADVSAHHRDDHDPQQRFVALWAALSALLDDPSEYHAAAAMASTHAARHAPVGAATALLAAAQSSPLRWGPTSSAWQWPITTSVSRGSVEARRSSAALYPSAFVGSEGAPHDPR</sequence>
<evidence type="ECO:0000259" key="3">
    <source>
        <dbReference type="Pfam" id="PF13439"/>
    </source>
</evidence>
<gene>
    <name evidence="4" type="ORF">J2853_009676</name>
</gene>
<dbReference type="InterPro" id="IPR028098">
    <property type="entry name" value="Glyco_trans_4-like_N"/>
</dbReference>
<keyword evidence="1" id="KW-0328">Glycosyltransferase</keyword>
<comment type="caution">
    <text evidence="4">The sequence shown here is derived from an EMBL/GenBank/DDBJ whole genome shotgun (WGS) entry which is preliminary data.</text>
</comment>
<dbReference type="Proteomes" id="UP001225356">
    <property type="component" value="Unassembled WGS sequence"/>
</dbReference>
<dbReference type="EC" id="1.14.99.50" evidence="4"/>
<organism evidence="4 5">
    <name type="scientific">Streptosporangium lutulentum</name>
    <dbReference type="NCBI Taxonomy" id="1461250"/>
    <lineage>
        <taxon>Bacteria</taxon>
        <taxon>Bacillati</taxon>
        <taxon>Actinomycetota</taxon>
        <taxon>Actinomycetes</taxon>
        <taxon>Streptosporangiales</taxon>
        <taxon>Streptosporangiaceae</taxon>
        <taxon>Streptosporangium</taxon>
    </lineage>
</organism>
<proteinExistence type="predicted"/>
<keyword evidence="5" id="KW-1185">Reference proteome</keyword>
<evidence type="ECO:0000313" key="5">
    <source>
        <dbReference type="Proteomes" id="UP001225356"/>
    </source>
</evidence>
<keyword evidence="2" id="KW-0808">Transferase</keyword>
<reference evidence="4 5" key="1">
    <citation type="submission" date="2023-07" db="EMBL/GenBank/DDBJ databases">
        <title>Sequencing the genomes of 1000 actinobacteria strains.</title>
        <authorList>
            <person name="Klenk H.-P."/>
        </authorList>
    </citation>
    <scope>NUCLEOTIDE SEQUENCE [LARGE SCALE GENOMIC DNA]</scope>
    <source>
        <strain evidence="4 5">DSM 46740</strain>
    </source>
</reference>
<protein>
    <submittedName>
        <fullName evidence="4">Iron(II)-dependent oxidoreductase</fullName>
        <ecNumber evidence="4">1.14.99.50</ecNumber>
    </submittedName>
</protein>
<evidence type="ECO:0000313" key="4">
    <source>
        <dbReference type="EMBL" id="MDP9850380.1"/>
    </source>
</evidence>
<dbReference type="GO" id="GO:0044875">
    <property type="term" value="F:gamma-glutamyl hercynylcysteine sulfoxide synthase activity"/>
    <property type="evidence" value="ECO:0007669"/>
    <property type="project" value="UniProtKB-EC"/>
</dbReference>
<keyword evidence="4" id="KW-0560">Oxidoreductase</keyword>
<evidence type="ECO:0000256" key="2">
    <source>
        <dbReference type="ARBA" id="ARBA00022679"/>
    </source>
</evidence>
<dbReference type="Pfam" id="PF13439">
    <property type="entry name" value="Glyco_transf_4"/>
    <property type="match status" value="1"/>
</dbReference>
<name>A0ABT9QUF2_9ACTN</name>
<dbReference type="RefSeq" id="WP_307569363.1">
    <property type="nucleotide sequence ID" value="NZ_JAUSQU010000003.1"/>
</dbReference>
<dbReference type="SUPFAM" id="SSF53756">
    <property type="entry name" value="UDP-Glycosyltransferase/glycogen phosphorylase"/>
    <property type="match status" value="1"/>
</dbReference>
<accession>A0ABT9QUF2</accession>